<feature type="region of interest" description="Disordered" evidence="1">
    <location>
        <begin position="1"/>
        <end position="26"/>
    </location>
</feature>
<name>A0A652YSQ3_NOCGL</name>
<dbReference type="AlphaFoldDB" id="A0A652YSQ3"/>
<proteinExistence type="predicted"/>
<evidence type="ECO:0000313" key="2">
    <source>
        <dbReference type="EMBL" id="TYQ06159.1"/>
    </source>
</evidence>
<comment type="caution">
    <text evidence="2">The sequence shown here is derived from an EMBL/GenBank/DDBJ whole genome shotgun (WGS) entry which is preliminary data.</text>
</comment>
<gene>
    <name evidence="2" type="ORF">FNL38_102291</name>
</gene>
<evidence type="ECO:0000256" key="1">
    <source>
        <dbReference type="SAM" id="MobiDB-lite"/>
    </source>
</evidence>
<reference evidence="2" key="1">
    <citation type="submission" date="2019-07" db="EMBL/GenBank/DDBJ databases">
        <title>Genomic Encyclopedia of Type Strains, Phase IV (KMG-IV): sequencing the most valuable type-strain genomes for metagenomic binning, comparative biology and taxonomic classification.</title>
        <authorList>
            <person name="Goeker M."/>
        </authorList>
    </citation>
    <scope>NUCLEOTIDE SEQUENCE</scope>
    <source>
        <strain evidence="2">DSM 44596</strain>
    </source>
</reference>
<accession>A0A652YSQ3</accession>
<sequence>MMFIHSQWEPNPRDSRVNRQGGSPDATVGGSLAAILRECKNARQGAADMEVTRPVYIQRLMRCERPPGHRRQDVVAGRRDHFFLSLRLTLHRLSDPYQDTQPADVRTRWTRPAPQTNIIQRLTHSESATENEPEPVFNRREQLPQCSRICIDSELLGVNLIDQSPLVCTICIDRSAGNKQAISTSAPDPTRNWHCAIVSRNQALFRTPGAGTPYLDEHGWRAQTPALRSRHRHSFRILAPRVNRPA</sequence>
<organism evidence="2">
    <name type="scientific">Nocardia globerula</name>
    <dbReference type="NCBI Taxonomy" id="1818"/>
    <lineage>
        <taxon>Bacteria</taxon>
        <taxon>Bacillati</taxon>
        <taxon>Actinomycetota</taxon>
        <taxon>Actinomycetes</taxon>
        <taxon>Mycobacteriales</taxon>
        <taxon>Nocardiaceae</taxon>
        <taxon>Nocardia</taxon>
    </lineage>
</organism>
<dbReference type="EMBL" id="VNIQ01000002">
    <property type="protein sequence ID" value="TYQ06159.1"/>
    <property type="molecule type" value="Genomic_DNA"/>
</dbReference>
<protein>
    <submittedName>
        <fullName evidence="2">Uncharacterized protein</fullName>
    </submittedName>
</protein>